<evidence type="ECO:0000313" key="5">
    <source>
        <dbReference type="Proteomes" id="UP000284706"/>
    </source>
</evidence>
<reference evidence="4 5" key="1">
    <citation type="journal article" date="2018" name="Evol. Lett.">
        <title>Horizontal gene cluster transfer increased hallucinogenic mushroom diversity.</title>
        <authorList>
            <person name="Reynolds H.T."/>
            <person name="Vijayakumar V."/>
            <person name="Gluck-Thaler E."/>
            <person name="Korotkin H.B."/>
            <person name="Matheny P.B."/>
            <person name="Slot J.C."/>
        </authorList>
    </citation>
    <scope>NUCLEOTIDE SEQUENCE [LARGE SCALE GENOMIC DNA]</scope>
    <source>
        <strain evidence="4 5">SRW20</strain>
    </source>
</reference>
<feature type="region of interest" description="Disordered" evidence="2">
    <location>
        <begin position="756"/>
        <end position="775"/>
    </location>
</feature>
<dbReference type="AlphaFoldDB" id="A0A409YD10"/>
<keyword evidence="5" id="KW-1185">Reference proteome</keyword>
<feature type="region of interest" description="Disordered" evidence="2">
    <location>
        <begin position="1"/>
        <end position="35"/>
    </location>
</feature>
<dbReference type="Proteomes" id="UP000284706">
    <property type="component" value="Unassembled WGS sequence"/>
</dbReference>
<organism evidence="4 5">
    <name type="scientific">Gymnopilus dilepis</name>
    <dbReference type="NCBI Taxonomy" id="231916"/>
    <lineage>
        <taxon>Eukaryota</taxon>
        <taxon>Fungi</taxon>
        <taxon>Dikarya</taxon>
        <taxon>Basidiomycota</taxon>
        <taxon>Agaricomycotina</taxon>
        <taxon>Agaricomycetes</taxon>
        <taxon>Agaricomycetidae</taxon>
        <taxon>Agaricales</taxon>
        <taxon>Agaricineae</taxon>
        <taxon>Hymenogastraceae</taxon>
        <taxon>Gymnopilus</taxon>
    </lineage>
</organism>
<comment type="caution">
    <text evidence="4">The sequence shown here is derived from an EMBL/GenBank/DDBJ whole genome shotgun (WGS) entry which is preliminary data.</text>
</comment>
<gene>
    <name evidence="4" type="ORF">CVT26_015517</name>
</gene>
<feature type="compositionally biased region" description="Polar residues" evidence="2">
    <location>
        <begin position="756"/>
        <end position="771"/>
    </location>
</feature>
<protein>
    <recommendedName>
        <fullName evidence="3">DUF6589 domain-containing protein</fullName>
    </recommendedName>
</protein>
<feature type="coiled-coil region" evidence="1">
    <location>
        <begin position="48"/>
        <end position="93"/>
    </location>
</feature>
<dbReference type="EMBL" id="NHYE01000978">
    <property type="protein sequence ID" value="PPR00907.1"/>
    <property type="molecule type" value="Genomic_DNA"/>
</dbReference>
<feature type="domain" description="DUF6589" evidence="3">
    <location>
        <begin position="357"/>
        <end position="765"/>
    </location>
</feature>
<feature type="compositionally biased region" description="Low complexity" evidence="2">
    <location>
        <begin position="829"/>
        <end position="843"/>
    </location>
</feature>
<dbReference type="Pfam" id="PF20231">
    <property type="entry name" value="DUF6589"/>
    <property type="match status" value="1"/>
</dbReference>
<evidence type="ECO:0000259" key="3">
    <source>
        <dbReference type="Pfam" id="PF20231"/>
    </source>
</evidence>
<accession>A0A409YD10</accession>
<keyword evidence="1" id="KW-0175">Coiled coil</keyword>
<dbReference type="InterPro" id="IPR046496">
    <property type="entry name" value="DUF6589"/>
</dbReference>
<dbReference type="OrthoDB" id="5424058at2759"/>
<proteinExistence type="predicted"/>
<evidence type="ECO:0000256" key="1">
    <source>
        <dbReference type="SAM" id="Coils"/>
    </source>
</evidence>
<evidence type="ECO:0000256" key="2">
    <source>
        <dbReference type="SAM" id="MobiDB-lite"/>
    </source>
</evidence>
<name>A0A409YD10_9AGAR</name>
<dbReference type="InParanoid" id="A0A409YD10"/>
<dbReference type="STRING" id="231916.A0A409YD10"/>
<feature type="region of interest" description="Disordered" evidence="2">
    <location>
        <begin position="827"/>
        <end position="853"/>
    </location>
</feature>
<evidence type="ECO:0000313" key="4">
    <source>
        <dbReference type="EMBL" id="PPR00907.1"/>
    </source>
</evidence>
<sequence length="929" mass="104832">MTTARKRPPNDENLPPGTFIQYPGPQQPSKPPSVKRVRRTVLKNVTPAQMEEARVLWLEKQKERVEEQVLKQKDVEEAKEAEAAERLRRMEAARVEVGYPTLFAFLSDLLSTKDRAMSSQVSQMISHHGNDLLDSLHARRPEEIDKWMAKRLKTLLMKEGLELEQVLQPDRTKDVTLVLEQFSVSALLDDARRVAPQSYSMLSSLSGHSEDATEGRKKKDIIITTVMCILAQARNEKASEFQLVIAIYLLASGASRSLFNVLNHAGLCLSYSSAMDKIRAMGRERQAKMRRLVRSNTCMVIWDNINIAFRVNEQRQTSKNHFDNGTTATLIPLFDVPFGSLPLSVLPPRETRRHTFNIEPHKDLLPTGQQIMELQTIMLWHIRDIFLSAYPQIRLRFKDLNLDPPSVLSIPVHKTEQYPLPAALIDESTIDGTLDVINHIFFRTLELTEDDIKKHGPFLSAGDQLTNALTDSASASRRDDKSLVDSPGKFLKPQIGLFHAKVAGARCTANEHWGVPNSKSPWSLWRMNTLLGRKAIIAGWKAKQLPPFRPIMELMLQLTLPANILDGFRLYCPGGDLDKWAAKLRSYEELVNVSQAVFENLFSARRVTKLRQLAKRDVPLENIILFNRDALILLALTAAVKRGDVGTVINVLGHWMVMFRGTSKMPKYADALFHTLMDLKAMDPGVRHAYLMNWLANLSGKINGFKEMDLLQEHQNFWLKIIYNAKGSNRSWEWLAMVSVSIFALREVIRQVQTNFQTPHNSNSHTSPSTKSDQKVVRDYLKEQDIQTYTPDRLNNEWATPVRDLMVEGATYATGASAYKNFRPDTRKASFAPSKSSPTASTADADESDPCDFRENVDLDVGDLTLDEEEFPGEFDPDSLPTIYACLGLLNLVADLVPDVAGHPRAPVLLPDLGLLDLGHLFAHHLPLP</sequence>